<keyword evidence="5" id="KW-1185">Reference proteome</keyword>
<dbReference type="SMART" id="SM00448">
    <property type="entry name" value="REC"/>
    <property type="match status" value="1"/>
</dbReference>
<evidence type="ECO:0000259" key="3">
    <source>
        <dbReference type="PROSITE" id="PS50110"/>
    </source>
</evidence>
<evidence type="ECO:0000313" key="4">
    <source>
        <dbReference type="EMBL" id="MDC7684108.1"/>
    </source>
</evidence>
<dbReference type="Gene3D" id="3.40.50.2300">
    <property type="match status" value="1"/>
</dbReference>
<evidence type="ECO:0000256" key="2">
    <source>
        <dbReference type="PROSITE-ProRule" id="PRU00169"/>
    </source>
</evidence>
<reference evidence="4 5" key="1">
    <citation type="submission" date="2023-01" db="EMBL/GenBank/DDBJ databases">
        <title>Novel species of the genus Asticcacaulis isolated from rivers.</title>
        <authorList>
            <person name="Lu H."/>
        </authorList>
    </citation>
    <scope>NUCLEOTIDE SEQUENCE [LARGE SCALE GENOMIC DNA]</scope>
    <source>
        <strain evidence="4 5">BYS171W</strain>
    </source>
</reference>
<dbReference type="CDD" id="cd17580">
    <property type="entry name" value="REC_2_DhkD-like"/>
    <property type="match status" value="1"/>
</dbReference>
<gene>
    <name evidence="4" type="ORF">PQU92_12530</name>
</gene>
<sequence>MIDYQERPSESGRKPGTLRVLVVDDNEASALTLMWAVESWGDEVRACHDGRTALELAREFHPDIVLLDIGMPGMDGLEVCAALRADPTTANVKIIAQTGWGDTRMRQRTAEAGFDLHLVKPVNFEVLEDMLSLFRSLPAGG</sequence>
<dbReference type="Pfam" id="PF00072">
    <property type="entry name" value="Response_reg"/>
    <property type="match status" value="1"/>
</dbReference>
<dbReference type="Proteomes" id="UP001214854">
    <property type="component" value="Unassembled WGS sequence"/>
</dbReference>
<dbReference type="RefSeq" id="WP_272748563.1">
    <property type="nucleotide sequence ID" value="NZ_JAQQKX010000010.1"/>
</dbReference>
<dbReference type="InterPro" id="IPR001789">
    <property type="entry name" value="Sig_transdc_resp-reg_receiver"/>
</dbReference>
<protein>
    <submittedName>
        <fullName evidence="4">Response regulator</fullName>
    </submittedName>
</protein>
<dbReference type="PANTHER" id="PTHR44591:SF3">
    <property type="entry name" value="RESPONSE REGULATORY DOMAIN-CONTAINING PROTEIN"/>
    <property type="match status" value="1"/>
</dbReference>
<feature type="domain" description="Response regulatory" evidence="3">
    <location>
        <begin position="19"/>
        <end position="135"/>
    </location>
</feature>
<comment type="caution">
    <text evidence="4">The sequence shown here is derived from an EMBL/GenBank/DDBJ whole genome shotgun (WGS) entry which is preliminary data.</text>
</comment>
<evidence type="ECO:0000313" key="5">
    <source>
        <dbReference type="Proteomes" id="UP001214854"/>
    </source>
</evidence>
<keyword evidence="1 2" id="KW-0597">Phosphoprotein</keyword>
<dbReference type="PROSITE" id="PS50110">
    <property type="entry name" value="RESPONSE_REGULATORY"/>
    <property type="match status" value="1"/>
</dbReference>
<accession>A0ABT5HVL9</accession>
<name>A0ABT5HVL9_9CAUL</name>
<feature type="modified residue" description="4-aspartylphosphate" evidence="2">
    <location>
        <position position="68"/>
    </location>
</feature>
<dbReference type="EMBL" id="JAQQKX010000010">
    <property type="protein sequence ID" value="MDC7684108.1"/>
    <property type="molecule type" value="Genomic_DNA"/>
</dbReference>
<dbReference type="InterPro" id="IPR050595">
    <property type="entry name" value="Bact_response_regulator"/>
</dbReference>
<organism evidence="4 5">
    <name type="scientific">Asticcacaulis aquaticus</name>
    <dbReference type="NCBI Taxonomy" id="2984212"/>
    <lineage>
        <taxon>Bacteria</taxon>
        <taxon>Pseudomonadati</taxon>
        <taxon>Pseudomonadota</taxon>
        <taxon>Alphaproteobacteria</taxon>
        <taxon>Caulobacterales</taxon>
        <taxon>Caulobacteraceae</taxon>
        <taxon>Asticcacaulis</taxon>
    </lineage>
</organism>
<evidence type="ECO:0000256" key="1">
    <source>
        <dbReference type="ARBA" id="ARBA00022553"/>
    </source>
</evidence>
<dbReference type="PANTHER" id="PTHR44591">
    <property type="entry name" value="STRESS RESPONSE REGULATOR PROTEIN 1"/>
    <property type="match status" value="1"/>
</dbReference>
<dbReference type="SUPFAM" id="SSF52172">
    <property type="entry name" value="CheY-like"/>
    <property type="match status" value="1"/>
</dbReference>
<proteinExistence type="predicted"/>
<dbReference type="InterPro" id="IPR011006">
    <property type="entry name" value="CheY-like_superfamily"/>
</dbReference>